<keyword evidence="3" id="KW-0732">Signal</keyword>
<reference evidence="5 6" key="1">
    <citation type="submission" date="2020-08" db="EMBL/GenBank/DDBJ databases">
        <title>Sequencing the genomes of 1000 actinobacteria strains.</title>
        <authorList>
            <person name="Klenk H.-P."/>
        </authorList>
    </citation>
    <scope>NUCLEOTIDE SEQUENCE [LARGE SCALE GENOMIC DNA]</scope>
    <source>
        <strain evidence="5 6">DSM 45584</strain>
    </source>
</reference>
<dbReference type="InterPro" id="IPR023346">
    <property type="entry name" value="Lysozyme-like_dom_sf"/>
</dbReference>
<keyword evidence="6" id="KW-1185">Reference proteome</keyword>
<protein>
    <recommendedName>
        <fullName evidence="4">Resuscitation-promoting factor core lysozyme-like domain-containing protein</fullName>
    </recommendedName>
</protein>
<evidence type="ECO:0000313" key="6">
    <source>
        <dbReference type="Proteomes" id="UP000584374"/>
    </source>
</evidence>
<evidence type="ECO:0000256" key="1">
    <source>
        <dbReference type="ARBA" id="ARBA00010830"/>
    </source>
</evidence>
<evidence type="ECO:0000259" key="4">
    <source>
        <dbReference type="Pfam" id="PF06737"/>
    </source>
</evidence>
<dbReference type="Gene3D" id="1.10.530.10">
    <property type="match status" value="1"/>
</dbReference>
<sequence length="123" mass="12707">MSRISSTQRKSTIGRVAARVTFAGLIAVAPLAAAVPADAASASVWNAVAKCESSGNWKANTGNGYYGGLQFTQSTWAAYGGTAYARKASGATREQQIAVAEKVLKAQGPKAWPVCSKKAGLSR</sequence>
<keyword evidence="2" id="KW-0378">Hydrolase</keyword>
<dbReference type="RefSeq" id="WP_184727584.1">
    <property type="nucleotide sequence ID" value="NZ_JACHIW010000001.1"/>
</dbReference>
<dbReference type="AlphaFoldDB" id="A0A840Q1Q1"/>
<dbReference type="GO" id="GO:0016787">
    <property type="term" value="F:hydrolase activity"/>
    <property type="evidence" value="ECO:0007669"/>
    <property type="project" value="UniProtKB-KW"/>
</dbReference>
<feature type="chain" id="PRO_5032507538" description="Resuscitation-promoting factor core lysozyme-like domain-containing protein" evidence="3">
    <location>
        <begin position="40"/>
        <end position="123"/>
    </location>
</feature>
<dbReference type="Pfam" id="PF06737">
    <property type="entry name" value="Transglycosylas"/>
    <property type="match status" value="1"/>
</dbReference>
<evidence type="ECO:0000256" key="3">
    <source>
        <dbReference type="SAM" id="SignalP"/>
    </source>
</evidence>
<evidence type="ECO:0000313" key="5">
    <source>
        <dbReference type="EMBL" id="MBB5156442.1"/>
    </source>
</evidence>
<dbReference type="InterPro" id="IPR010618">
    <property type="entry name" value="RPF"/>
</dbReference>
<name>A0A840Q1Q1_9PSEU</name>
<feature type="signal peptide" evidence="3">
    <location>
        <begin position="1"/>
        <end position="39"/>
    </location>
</feature>
<dbReference type="CDD" id="cd13925">
    <property type="entry name" value="RPF"/>
    <property type="match status" value="1"/>
</dbReference>
<accession>A0A840Q1Q1</accession>
<proteinExistence type="inferred from homology"/>
<comment type="similarity">
    <text evidence="1">Belongs to the transglycosylase family. Rpf subfamily.</text>
</comment>
<evidence type="ECO:0000256" key="2">
    <source>
        <dbReference type="ARBA" id="ARBA00022801"/>
    </source>
</evidence>
<feature type="domain" description="Resuscitation-promoting factor core lysozyme-like" evidence="4">
    <location>
        <begin position="39"/>
        <end position="115"/>
    </location>
</feature>
<dbReference type="Proteomes" id="UP000584374">
    <property type="component" value="Unassembled WGS sequence"/>
</dbReference>
<organism evidence="5 6">
    <name type="scientific">Saccharopolyspora phatthalungensis</name>
    <dbReference type="NCBI Taxonomy" id="664693"/>
    <lineage>
        <taxon>Bacteria</taxon>
        <taxon>Bacillati</taxon>
        <taxon>Actinomycetota</taxon>
        <taxon>Actinomycetes</taxon>
        <taxon>Pseudonocardiales</taxon>
        <taxon>Pseudonocardiaceae</taxon>
        <taxon>Saccharopolyspora</taxon>
    </lineage>
</organism>
<comment type="caution">
    <text evidence="5">The sequence shown here is derived from an EMBL/GenBank/DDBJ whole genome shotgun (WGS) entry which is preliminary data.</text>
</comment>
<gene>
    <name evidence="5" type="ORF">BJ970_003976</name>
</gene>
<dbReference type="SUPFAM" id="SSF53955">
    <property type="entry name" value="Lysozyme-like"/>
    <property type="match status" value="1"/>
</dbReference>
<dbReference type="EMBL" id="JACHIW010000001">
    <property type="protein sequence ID" value="MBB5156442.1"/>
    <property type="molecule type" value="Genomic_DNA"/>
</dbReference>